<keyword evidence="4" id="KW-0809">Transit peptide</keyword>
<dbReference type="GO" id="GO:0070813">
    <property type="term" value="P:hydrogen sulfide metabolic process"/>
    <property type="evidence" value="ECO:0007669"/>
    <property type="project" value="TreeGrafter"/>
</dbReference>
<keyword evidence="10" id="KW-0378">Hydrolase</keyword>
<evidence type="ECO:0000259" key="9">
    <source>
        <dbReference type="SMART" id="SM00849"/>
    </source>
</evidence>
<evidence type="ECO:0000256" key="8">
    <source>
        <dbReference type="ARBA" id="ARBA00023004"/>
    </source>
</evidence>
<organism evidence="10 11">
    <name type="scientific">Sulfuriferula nivalis</name>
    <dbReference type="NCBI Taxonomy" id="2675298"/>
    <lineage>
        <taxon>Bacteria</taxon>
        <taxon>Pseudomonadati</taxon>
        <taxon>Pseudomonadota</taxon>
        <taxon>Betaproteobacteria</taxon>
        <taxon>Nitrosomonadales</taxon>
        <taxon>Sulfuricellaceae</taxon>
        <taxon>Sulfuriferula</taxon>
    </lineage>
</organism>
<dbReference type="PANTHER" id="PTHR43084:SF1">
    <property type="entry name" value="PERSULFIDE DIOXYGENASE ETHE1, MITOCHONDRIAL"/>
    <property type="match status" value="1"/>
</dbReference>
<accession>A0A809S9T0</accession>
<dbReference type="GO" id="GO:0050313">
    <property type="term" value="F:sulfur dioxygenase activity"/>
    <property type="evidence" value="ECO:0007669"/>
    <property type="project" value="InterPro"/>
</dbReference>
<evidence type="ECO:0000256" key="3">
    <source>
        <dbReference type="ARBA" id="ARBA00022723"/>
    </source>
</evidence>
<dbReference type="InterPro" id="IPR051682">
    <property type="entry name" value="Mito_Persulfide_Diox"/>
</dbReference>
<dbReference type="KEGG" id="sniv:SFSGTM_22010"/>
<dbReference type="InterPro" id="IPR001279">
    <property type="entry name" value="Metallo-B-lactamas"/>
</dbReference>
<dbReference type="GO" id="GO:0006749">
    <property type="term" value="P:glutathione metabolic process"/>
    <property type="evidence" value="ECO:0007669"/>
    <property type="project" value="InterPro"/>
</dbReference>
<dbReference type="GO" id="GO:0016787">
    <property type="term" value="F:hydrolase activity"/>
    <property type="evidence" value="ECO:0007669"/>
    <property type="project" value="UniProtKB-KW"/>
</dbReference>
<evidence type="ECO:0000256" key="2">
    <source>
        <dbReference type="ARBA" id="ARBA00006759"/>
    </source>
</evidence>
<dbReference type="SUPFAM" id="SSF56281">
    <property type="entry name" value="Metallo-hydrolase/oxidoreductase"/>
    <property type="match status" value="1"/>
</dbReference>
<dbReference type="InterPro" id="IPR036866">
    <property type="entry name" value="RibonucZ/Hydroxyglut_hydro"/>
</dbReference>
<evidence type="ECO:0000256" key="6">
    <source>
        <dbReference type="ARBA" id="ARBA00022990"/>
    </source>
</evidence>
<dbReference type="PANTHER" id="PTHR43084">
    <property type="entry name" value="PERSULFIDE DIOXYGENASE ETHE1"/>
    <property type="match status" value="1"/>
</dbReference>
<dbReference type="SMART" id="SM00849">
    <property type="entry name" value="Lactamase_B"/>
    <property type="match status" value="1"/>
</dbReference>
<evidence type="ECO:0000256" key="7">
    <source>
        <dbReference type="ARBA" id="ARBA00023002"/>
    </source>
</evidence>
<proteinExistence type="inferred from homology"/>
<keyword evidence="8" id="KW-0408">Iron</keyword>
<name>A0A809S9T0_9PROT</name>
<dbReference type="Gene3D" id="3.60.15.10">
    <property type="entry name" value="Ribonuclease Z/Hydroxyacylglutathione hydrolase-like"/>
    <property type="match status" value="1"/>
</dbReference>
<dbReference type="Pfam" id="PF00753">
    <property type="entry name" value="Lactamase_B"/>
    <property type="match status" value="1"/>
</dbReference>
<dbReference type="InterPro" id="IPR044528">
    <property type="entry name" value="POD-like_MBL-fold"/>
</dbReference>
<reference evidence="11" key="1">
    <citation type="submission" date="2019-11" db="EMBL/GenBank/DDBJ databases">
        <title>Isolation and characterization of a novel species in the genus Sulfuriferula.</title>
        <authorList>
            <person name="Mochizuki J."/>
            <person name="Kojima H."/>
            <person name="Fukui M."/>
        </authorList>
    </citation>
    <scope>NUCLEOTIDE SEQUENCE [LARGE SCALE GENOMIC DNA]</scope>
    <source>
        <strain evidence="11">SGTM</strain>
    </source>
</reference>
<keyword evidence="11" id="KW-1185">Reference proteome</keyword>
<dbReference type="Proteomes" id="UP000463939">
    <property type="component" value="Chromosome"/>
</dbReference>
<evidence type="ECO:0000256" key="4">
    <source>
        <dbReference type="ARBA" id="ARBA00022946"/>
    </source>
</evidence>
<keyword evidence="7" id="KW-0560">Oxidoreductase</keyword>
<protein>
    <submittedName>
        <fullName evidence="10">Zn-dependent hydrolase</fullName>
    </submittedName>
</protein>
<sequence>MFFRQLFDEASSTYTYLLGDMASREAVLIDPVQVHNDLYLSLLNEQNLNLKYILETHVHADHITGASALRAATGALAAISAQAGTSCADVQLHDGDKLTFGNEQINVLATPGHTAGCVSYLWRDRVFTGDALLIGGCGRTDFQGGDAGTLYNSISRQIWPLADETLIYPGHDYHHKHVSSVAQERETNSRLSGKSRDEFVAIMNQLDLPMPRLISVAVPANQQCGKDVIHAG</sequence>
<evidence type="ECO:0000313" key="10">
    <source>
        <dbReference type="EMBL" id="BBP01493.1"/>
    </source>
</evidence>
<comment type="similarity">
    <text evidence="2">Belongs to the metallo-beta-lactamase superfamily. Glyoxalase II family.</text>
</comment>
<evidence type="ECO:0000256" key="5">
    <source>
        <dbReference type="ARBA" id="ARBA00022964"/>
    </source>
</evidence>
<dbReference type="FunFam" id="3.60.15.10:FF:000013">
    <property type="entry name" value="Persulfide dioxygenase ETHE1, mitochondrial"/>
    <property type="match status" value="1"/>
</dbReference>
<keyword evidence="5" id="KW-0223">Dioxygenase</keyword>
<gene>
    <name evidence="10" type="primary">gly3_2</name>
    <name evidence="10" type="ORF">SFSGTM_22010</name>
</gene>
<dbReference type="EMBL" id="AP021881">
    <property type="protein sequence ID" value="BBP01493.1"/>
    <property type="molecule type" value="Genomic_DNA"/>
</dbReference>
<comment type="cofactor">
    <cofactor evidence="1">
        <name>Fe(2+)</name>
        <dbReference type="ChEBI" id="CHEBI:29033"/>
    </cofactor>
</comment>
<keyword evidence="3" id="KW-0479">Metal-binding</keyword>
<dbReference type="CDD" id="cd07724">
    <property type="entry name" value="POD-like_MBL-fold"/>
    <property type="match status" value="1"/>
</dbReference>
<feature type="domain" description="Metallo-beta-lactamase" evidence="9">
    <location>
        <begin position="12"/>
        <end position="171"/>
    </location>
</feature>
<dbReference type="GO" id="GO:0046872">
    <property type="term" value="F:metal ion binding"/>
    <property type="evidence" value="ECO:0007669"/>
    <property type="project" value="UniProtKB-KW"/>
</dbReference>
<evidence type="ECO:0000256" key="1">
    <source>
        <dbReference type="ARBA" id="ARBA00001954"/>
    </source>
</evidence>
<evidence type="ECO:0000313" key="11">
    <source>
        <dbReference type="Proteomes" id="UP000463939"/>
    </source>
</evidence>
<dbReference type="RefSeq" id="WP_162085265.1">
    <property type="nucleotide sequence ID" value="NZ_AP021881.1"/>
</dbReference>
<keyword evidence="6" id="KW-0007">Acetylation</keyword>
<dbReference type="AlphaFoldDB" id="A0A809S9T0"/>